<feature type="transmembrane region" description="Helical" evidence="1">
    <location>
        <begin position="224"/>
        <end position="246"/>
    </location>
</feature>
<feature type="transmembrane region" description="Helical" evidence="1">
    <location>
        <begin position="298"/>
        <end position="325"/>
    </location>
</feature>
<proteinExistence type="predicted"/>
<keyword evidence="1" id="KW-0812">Transmembrane</keyword>
<reference evidence="2" key="1">
    <citation type="submission" date="2021-01" db="EMBL/GenBank/DDBJ databases">
        <title>Novel species in genus Nocardioides.</title>
        <authorList>
            <person name="Zhang G."/>
        </authorList>
    </citation>
    <scope>NUCLEOTIDE SEQUENCE</scope>
    <source>
        <strain evidence="2">Zg-536</strain>
    </source>
</reference>
<feature type="transmembrane region" description="Helical" evidence="1">
    <location>
        <begin position="181"/>
        <end position="204"/>
    </location>
</feature>
<feature type="transmembrane region" description="Helical" evidence="1">
    <location>
        <begin position="21"/>
        <end position="40"/>
    </location>
</feature>
<protein>
    <submittedName>
        <fullName evidence="2">Uncharacterized protein</fullName>
    </submittedName>
</protein>
<name>A0A938YBM0_9ACTN</name>
<evidence type="ECO:0000313" key="3">
    <source>
        <dbReference type="Proteomes" id="UP000663791"/>
    </source>
</evidence>
<gene>
    <name evidence="2" type="ORF">JK386_15820</name>
</gene>
<evidence type="ECO:0000256" key="1">
    <source>
        <dbReference type="SAM" id="Phobius"/>
    </source>
</evidence>
<feature type="transmembrane region" description="Helical" evidence="1">
    <location>
        <begin position="266"/>
        <end position="286"/>
    </location>
</feature>
<dbReference type="Proteomes" id="UP000663791">
    <property type="component" value="Unassembled WGS sequence"/>
</dbReference>
<keyword evidence="1" id="KW-1133">Transmembrane helix</keyword>
<keyword evidence="3" id="KW-1185">Reference proteome</keyword>
<feature type="transmembrane region" description="Helical" evidence="1">
    <location>
        <begin position="100"/>
        <end position="120"/>
    </location>
</feature>
<feature type="transmembrane region" description="Helical" evidence="1">
    <location>
        <begin position="356"/>
        <end position="375"/>
    </location>
</feature>
<comment type="caution">
    <text evidence="2">The sequence shown here is derived from an EMBL/GenBank/DDBJ whole genome shotgun (WGS) entry which is preliminary data.</text>
</comment>
<sequence length="493" mass="53020">MRDHLSANEGAPARSRFPLLIRAWPPVTSLLLVALLAAVASRPYRSFDTYFHLRFGSEFRDTWSLRHPGHVTSAASNDWAPTQWLPQVVVSWIAERSEGALALVLATLLAGFAGAVYLYLRSRTRPGTAMTLTLAVVVGCLPYLTGRPQVLSYLFLVGVLASWDLARRTGRAPWWLVPLGWVWAMSHGMWVLGVAASLVLAVGVCWQQRASRPHDRLMPRALRLLAVPAGMLGAACLTPVGPRLVGAVLQVGSRSEHFAEWAAPELLTLGAAPVTLLLALAVLLTIRRDRVEPYDVALLGLGVLFSIYSQRTLPLALVVLAAVVAGELGRLRRRTGGRTGGHPGAQPGSQPGSGELTFVGVLAAAVVVVAGLLPLRDVPASEIEPFADVLADLPARSVVLTDRATGAVLLWTDQDLDVPIHGYGDVYTDAELEAYDDLARLEPGWKRTLERLGAQVALLPEDDRVAAALQDHGWQVVRTSDDLVYLVAPPAGG</sequence>
<organism evidence="2 3">
    <name type="scientific">Nocardioides faecalis</name>
    <dbReference type="NCBI Taxonomy" id="2803858"/>
    <lineage>
        <taxon>Bacteria</taxon>
        <taxon>Bacillati</taxon>
        <taxon>Actinomycetota</taxon>
        <taxon>Actinomycetes</taxon>
        <taxon>Propionibacteriales</taxon>
        <taxon>Nocardioidaceae</taxon>
        <taxon>Nocardioides</taxon>
    </lineage>
</organism>
<dbReference type="EMBL" id="JAERTX010000016">
    <property type="protein sequence ID" value="MBM9461370.1"/>
    <property type="molecule type" value="Genomic_DNA"/>
</dbReference>
<evidence type="ECO:0000313" key="2">
    <source>
        <dbReference type="EMBL" id="MBM9461370.1"/>
    </source>
</evidence>
<dbReference type="AlphaFoldDB" id="A0A938YBM0"/>
<accession>A0A938YBM0</accession>
<keyword evidence="1" id="KW-0472">Membrane</keyword>
<feature type="transmembrane region" description="Helical" evidence="1">
    <location>
        <begin position="132"/>
        <end position="161"/>
    </location>
</feature>
<dbReference type="RefSeq" id="WP_205292687.1">
    <property type="nucleotide sequence ID" value="NZ_CP074406.1"/>
</dbReference>